<organism evidence="9 10">
    <name type="scientific">Paramicrobacterium agarici</name>
    <dbReference type="NCBI Taxonomy" id="630514"/>
    <lineage>
        <taxon>Bacteria</taxon>
        <taxon>Bacillati</taxon>
        <taxon>Actinomycetota</taxon>
        <taxon>Actinomycetes</taxon>
        <taxon>Micrococcales</taxon>
        <taxon>Microbacteriaceae</taxon>
        <taxon>Paramicrobacterium</taxon>
    </lineage>
</organism>
<evidence type="ECO:0000313" key="9">
    <source>
        <dbReference type="EMBL" id="PFG31681.1"/>
    </source>
</evidence>
<dbReference type="PANTHER" id="PTHR43386:SF6">
    <property type="entry name" value="ABC TRANSPORTER PERMEASE PROTEIN"/>
    <property type="match status" value="1"/>
</dbReference>
<gene>
    <name evidence="9" type="ORF">ATJ78_2659</name>
</gene>
<sequence>MSKQIPHYVAPVDKTPVVEVDSVKLGEKPGSMWRDAWRSIRRRPLFYISAVIALVFIAMALFPTWFTHVSPTQGCTLANSNAGPQGDHILGFTRQGCDIWARIVWGAQTSLAVGIISTLLGSFLGVLFGIFAGFYGGWTDSVLSRIGDIFFSIPYILAAVVVMSVFSDYRNVWTISLAIGGFAWASVARILRSEVLRVKNQDYVMAAIALGRSRFTTMMSHVLPNSLMPVIVVTTLNLGLAMVGEATLSFLGVGMDSSVMSWGNDISDAQTTLRTAPMALIYPSIALTVAVLAFIMLGEVLRDALDPKARTR</sequence>
<keyword evidence="3" id="KW-1003">Cell membrane</keyword>
<dbReference type="RefSeq" id="WP_098408663.1">
    <property type="nucleotide sequence ID" value="NZ_PDJE01000001.1"/>
</dbReference>
<evidence type="ECO:0000256" key="5">
    <source>
        <dbReference type="ARBA" id="ARBA00022989"/>
    </source>
</evidence>
<evidence type="ECO:0000256" key="2">
    <source>
        <dbReference type="ARBA" id="ARBA00022448"/>
    </source>
</evidence>
<comment type="similarity">
    <text evidence="7">Belongs to the binding-protein-dependent transport system permease family.</text>
</comment>
<protein>
    <submittedName>
        <fullName evidence="9">Oligopeptide transport system permease protein</fullName>
    </submittedName>
</protein>
<dbReference type="PROSITE" id="PS50928">
    <property type="entry name" value="ABC_TM1"/>
    <property type="match status" value="1"/>
</dbReference>
<comment type="caution">
    <text evidence="9">The sequence shown here is derived from an EMBL/GenBank/DDBJ whole genome shotgun (WGS) entry which is preliminary data.</text>
</comment>
<dbReference type="GO" id="GO:0005886">
    <property type="term" value="C:plasma membrane"/>
    <property type="evidence" value="ECO:0007669"/>
    <property type="project" value="UniProtKB-SubCell"/>
</dbReference>
<dbReference type="Gene3D" id="1.10.3720.10">
    <property type="entry name" value="MetI-like"/>
    <property type="match status" value="1"/>
</dbReference>
<feature type="domain" description="ABC transmembrane type-1" evidence="8">
    <location>
        <begin position="107"/>
        <end position="298"/>
    </location>
</feature>
<evidence type="ECO:0000256" key="3">
    <source>
        <dbReference type="ARBA" id="ARBA00022475"/>
    </source>
</evidence>
<reference evidence="9 10" key="1">
    <citation type="submission" date="2017-10" db="EMBL/GenBank/DDBJ databases">
        <title>Sequencing the genomes of 1000 actinobacteria strains.</title>
        <authorList>
            <person name="Klenk H.-P."/>
        </authorList>
    </citation>
    <scope>NUCLEOTIDE SEQUENCE [LARGE SCALE GENOMIC DNA]</scope>
    <source>
        <strain evidence="9 10">DSM 21798</strain>
    </source>
</reference>
<evidence type="ECO:0000256" key="4">
    <source>
        <dbReference type="ARBA" id="ARBA00022692"/>
    </source>
</evidence>
<dbReference type="SUPFAM" id="SSF161098">
    <property type="entry name" value="MetI-like"/>
    <property type="match status" value="1"/>
</dbReference>
<feature type="transmembrane region" description="Helical" evidence="7">
    <location>
        <begin position="280"/>
        <end position="301"/>
    </location>
</feature>
<dbReference type="InterPro" id="IPR035906">
    <property type="entry name" value="MetI-like_sf"/>
</dbReference>
<keyword evidence="2 7" id="KW-0813">Transport</keyword>
<dbReference type="InterPro" id="IPR025966">
    <property type="entry name" value="OppC_N"/>
</dbReference>
<evidence type="ECO:0000256" key="7">
    <source>
        <dbReference type="RuleBase" id="RU363032"/>
    </source>
</evidence>
<feature type="transmembrane region" description="Helical" evidence="7">
    <location>
        <begin position="146"/>
        <end position="166"/>
    </location>
</feature>
<accession>A0A2A9DZC8</accession>
<feature type="transmembrane region" description="Helical" evidence="7">
    <location>
        <begin position="111"/>
        <end position="134"/>
    </location>
</feature>
<dbReference type="PANTHER" id="PTHR43386">
    <property type="entry name" value="OLIGOPEPTIDE TRANSPORT SYSTEM PERMEASE PROTEIN APPC"/>
    <property type="match status" value="1"/>
</dbReference>
<feature type="transmembrane region" description="Helical" evidence="7">
    <location>
        <begin position="44"/>
        <end position="62"/>
    </location>
</feature>
<keyword evidence="10" id="KW-1185">Reference proteome</keyword>
<dbReference type="Pfam" id="PF00528">
    <property type="entry name" value="BPD_transp_1"/>
    <property type="match status" value="1"/>
</dbReference>
<dbReference type="Proteomes" id="UP000221369">
    <property type="component" value="Unassembled WGS sequence"/>
</dbReference>
<evidence type="ECO:0000256" key="6">
    <source>
        <dbReference type="ARBA" id="ARBA00023136"/>
    </source>
</evidence>
<evidence type="ECO:0000259" key="8">
    <source>
        <dbReference type="PROSITE" id="PS50928"/>
    </source>
</evidence>
<feature type="transmembrane region" description="Helical" evidence="7">
    <location>
        <begin position="222"/>
        <end position="243"/>
    </location>
</feature>
<comment type="subcellular location">
    <subcellularLocation>
        <location evidence="1 7">Cell membrane</location>
        <topology evidence="1 7">Multi-pass membrane protein</topology>
    </subcellularLocation>
</comment>
<dbReference type="CDD" id="cd06261">
    <property type="entry name" value="TM_PBP2"/>
    <property type="match status" value="1"/>
</dbReference>
<dbReference type="GO" id="GO:0055085">
    <property type="term" value="P:transmembrane transport"/>
    <property type="evidence" value="ECO:0007669"/>
    <property type="project" value="InterPro"/>
</dbReference>
<dbReference type="InterPro" id="IPR000515">
    <property type="entry name" value="MetI-like"/>
</dbReference>
<keyword evidence="6 7" id="KW-0472">Membrane</keyword>
<dbReference type="Pfam" id="PF12911">
    <property type="entry name" value="OppC_N"/>
    <property type="match status" value="1"/>
</dbReference>
<dbReference type="AlphaFoldDB" id="A0A2A9DZC8"/>
<keyword evidence="4 7" id="KW-0812">Transmembrane</keyword>
<dbReference type="EMBL" id="PDJE01000001">
    <property type="protein sequence ID" value="PFG31681.1"/>
    <property type="molecule type" value="Genomic_DNA"/>
</dbReference>
<evidence type="ECO:0000313" key="10">
    <source>
        <dbReference type="Proteomes" id="UP000221369"/>
    </source>
</evidence>
<dbReference type="InterPro" id="IPR050366">
    <property type="entry name" value="BP-dependent_transpt_permease"/>
</dbReference>
<name>A0A2A9DZC8_9MICO</name>
<evidence type="ECO:0000256" key="1">
    <source>
        <dbReference type="ARBA" id="ARBA00004651"/>
    </source>
</evidence>
<feature type="transmembrane region" description="Helical" evidence="7">
    <location>
        <begin position="172"/>
        <end position="191"/>
    </location>
</feature>
<proteinExistence type="inferred from homology"/>
<keyword evidence="5 7" id="KW-1133">Transmembrane helix</keyword>